<proteinExistence type="predicted"/>
<gene>
    <name evidence="1" type="ORF">SVUK_LOCUS11306</name>
</gene>
<accession>A0A3P7LB19</accession>
<reference evidence="1 2" key="1">
    <citation type="submission" date="2018-11" db="EMBL/GenBank/DDBJ databases">
        <authorList>
            <consortium name="Pathogen Informatics"/>
        </authorList>
    </citation>
    <scope>NUCLEOTIDE SEQUENCE [LARGE SCALE GENOMIC DNA]</scope>
</reference>
<evidence type="ECO:0000313" key="1">
    <source>
        <dbReference type="EMBL" id="VDM76308.1"/>
    </source>
</evidence>
<organism evidence="1 2">
    <name type="scientific">Strongylus vulgaris</name>
    <name type="common">Blood worm</name>
    <dbReference type="NCBI Taxonomy" id="40348"/>
    <lineage>
        <taxon>Eukaryota</taxon>
        <taxon>Metazoa</taxon>
        <taxon>Ecdysozoa</taxon>
        <taxon>Nematoda</taxon>
        <taxon>Chromadorea</taxon>
        <taxon>Rhabditida</taxon>
        <taxon>Rhabditina</taxon>
        <taxon>Rhabditomorpha</taxon>
        <taxon>Strongyloidea</taxon>
        <taxon>Strongylidae</taxon>
        <taxon>Strongylus</taxon>
    </lineage>
</organism>
<keyword evidence="2" id="KW-1185">Reference proteome</keyword>
<dbReference type="Proteomes" id="UP000270094">
    <property type="component" value="Unassembled WGS sequence"/>
</dbReference>
<protein>
    <submittedName>
        <fullName evidence="1">Uncharacterized protein</fullName>
    </submittedName>
</protein>
<sequence length="91" mass="10064">MGRCLEGETHTNTYDHKGTRLRISKSEAMIKLAGYNQGLLNQIDDVPASAARSSQLVANVVESRHHLGVNICVQIRMLNAWTGAQVFFQVP</sequence>
<evidence type="ECO:0000313" key="2">
    <source>
        <dbReference type="Proteomes" id="UP000270094"/>
    </source>
</evidence>
<name>A0A3P7LB19_STRVU</name>
<dbReference type="EMBL" id="UYYB01096732">
    <property type="protein sequence ID" value="VDM76308.1"/>
    <property type="molecule type" value="Genomic_DNA"/>
</dbReference>
<dbReference type="AlphaFoldDB" id="A0A3P7LB19"/>